<keyword evidence="5" id="KW-1185">Reference proteome</keyword>
<dbReference type="GO" id="GO:0003796">
    <property type="term" value="F:lysozyme activity"/>
    <property type="evidence" value="ECO:0007669"/>
    <property type="project" value="InterPro"/>
</dbReference>
<dbReference type="Gene3D" id="3.20.20.80">
    <property type="entry name" value="Glycosidases"/>
    <property type="match status" value="1"/>
</dbReference>
<dbReference type="GO" id="GO:0016998">
    <property type="term" value="P:cell wall macromolecule catabolic process"/>
    <property type="evidence" value="ECO:0007669"/>
    <property type="project" value="InterPro"/>
</dbReference>
<dbReference type="SMART" id="SM00641">
    <property type="entry name" value="Glyco_25"/>
    <property type="match status" value="1"/>
</dbReference>
<protein>
    <submittedName>
        <fullName evidence="4">Lyzozyme M1 (1,4-beta-N-acetylmuramidase), GH25 family</fullName>
    </submittedName>
</protein>
<sequence length="238" mass="25926">MACRLGKIVRSFRKPSGQIPKAAPDKAQAKGIDVSDHQRDINWPQVAASGVSFALIKATESVSIKDAYFQPNVLGANEVGILCGAYHLLHISHPAKPQVTNFVDAVQAVLSKGPVGKSGLLHLPFTLDLEGVPTAQGAAYRSLALEWLTSVHRAFGTVPMVYANLNTWETELTSGFGNYPVWLAEYAARPAPDAPQWEFWQHSTNERVFGIAPEVDLDVYCGSVQQLKAQYGVQSRNL</sequence>
<evidence type="ECO:0000256" key="1">
    <source>
        <dbReference type="ARBA" id="ARBA00010646"/>
    </source>
</evidence>
<dbReference type="RefSeq" id="WP_142640298.1">
    <property type="nucleotide sequence ID" value="NZ_FXTE01000021.1"/>
</dbReference>
<keyword evidence="3" id="KW-0326">Glycosidase</keyword>
<dbReference type="GO" id="GO:0009253">
    <property type="term" value="P:peptidoglycan catabolic process"/>
    <property type="evidence" value="ECO:0007669"/>
    <property type="project" value="InterPro"/>
</dbReference>
<comment type="similarity">
    <text evidence="1">Belongs to the glycosyl hydrolase 25 family.</text>
</comment>
<evidence type="ECO:0000313" key="4">
    <source>
        <dbReference type="EMBL" id="SMO94532.1"/>
    </source>
</evidence>
<dbReference type="SUPFAM" id="SSF51445">
    <property type="entry name" value="(Trans)glycosidases"/>
    <property type="match status" value="1"/>
</dbReference>
<dbReference type="AlphaFoldDB" id="A0A521FEA0"/>
<proteinExistence type="inferred from homology"/>
<reference evidence="4 5" key="1">
    <citation type="submission" date="2017-05" db="EMBL/GenBank/DDBJ databases">
        <authorList>
            <person name="Varghese N."/>
            <person name="Submissions S."/>
        </authorList>
    </citation>
    <scope>NUCLEOTIDE SEQUENCE [LARGE SCALE GENOMIC DNA]</scope>
    <source>
        <strain evidence="4 5">DSM 28009</strain>
    </source>
</reference>
<dbReference type="PROSITE" id="PS51904">
    <property type="entry name" value="GLYCOSYL_HYDROL_F25_2"/>
    <property type="match status" value="1"/>
</dbReference>
<evidence type="ECO:0000313" key="5">
    <source>
        <dbReference type="Proteomes" id="UP000319555"/>
    </source>
</evidence>
<dbReference type="EMBL" id="FXTE01000021">
    <property type="protein sequence ID" value="SMO94532.1"/>
    <property type="molecule type" value="Genomic_DNA"/>
</dbReference>
<dbReference type="InterPro" id="IPR002053">
    <property type="entry name" value="Glyco_hydro_25"/>
</dbReference>
<dbReference type="InterPro" id="IPR017853">
    <property type="entry name" value="GH"/>
</dbReference>
<evidence type="ECO:0000256" key="3">
    <source>
        <dbReference type="ARBA" id="ARBA00023295"/>
    </source>
</evidence>
<dbReference type="Proteomes" id="UP000319555">
    <property type="component" value="Unassembled WGS sequence"/>
</dbReference>
<dbReference type="PANTHER" id="PTHR34135:SF2">
    <property type="entry name" value="LYSOZYME"/>
    <property type="match status" value="1"/>
</dbReference>
<dbReference type="InterPro" id="IPR018077">
    <property type="entry name" value="Glyco_hydro_fam25_subgr"/>
</dbReference>
<dbReference type="OrthoDB" id="9798192at2"/>
<gene>
    <name evidence="4" type="ORF">SAMN06265380_1211</name>
</gene>
<dbReference type="PANTHER" id="PTHR34135">
    <property type="entry name" value="LYSOZYME"/>
    <property type="match status" value="1"/>
</dbReference>
<dbReference type="Pfam" id="PF01183">
    <property type="entry name" value="Glyco_hydro_25"/>
    <property type="match status" value="1"/>
</dbReference>
<organism evidence="4 5">
    <name type="scientific">Ruegeria faecimaris</name>
    <dbReference type="NCBI Taxonomy" id="686389"/>
    <lineage>
        <taxon>Bacteria</taxon>
        <taxon>Pseudomonadati</taxon>
        <taxon>Pseudomonadota</taxon>
        <taxon>Alphaproteobacteria</taxon>
        <taxon>Rhodobacterales</taxon>
        <taxon>Roseobacteraceae</taxon>
        <taxon>Ruegeria</taxon>
    </lineage>
</organism>
<evidence type="ECO:0000256" key="2">
    <source>
        <dbReference type="ARBA" id="ARBA00022801"/>
    </source>
</evidence>
<name>A0A521FEA0_9RHOB</name>
<dbReference type="GO" id="GO:0016052">
    <property type="term" value="P:carbohydrate catabolic process"/>
    <property type="evidence" value="ECO:0007669"/>
    <property type="project" value="TreeGrafter"/>
</dbReference>
<keyword evidence="2" id="KW-0378">Hydrolase</keyword>
<accession>A0A521FEA0</accession>